<dbReference type="AlphaFoldDB" id="W6Y6L1"/>
<proteinExistence type="predicted"/>
<evidence type="ECO:0000313" key="1">
    <source>
        <dbReference type="EMBL" id="EUC30879.1"/>
    </source>
</evidence>
<dbReference type="InterPro" id="IPR013078">
    <property type="entry name" value="His_Pase_superF_clade-1"/>
</dbReference>
<dbReference type="KEGG" id="bze:COCCADRAFT_102742"/>
<dbReference type="InterPro" id="IPR029033">
    <property type="entry name" value="His_PPase_superfam"/>
</dbReference>
<dbReference type="SMART" id="SM00855">
    <property type="entry name" value="PGAM"/>
    <property type="match status" value="1"/>
</dbReference>
<dbReference type="PROSITE" id="PS00175">
    <property type="entry name" value="PG_MUTASE"/>
    <property type="match status" value="1"/>
</dbReference>
<keyword evidence="2" id="KW-1185">Reference proteome</keyword>
<name>W6Y6L1_COCC2</name>
<dbReference type="GO" id="GO:0016791">
    <property type="term" value="F:phosphatase activity"/>
    <property type="evidence" value="ECO:0007669"/>
    <property type="project" value="TreeGrafter"/>
</dbReference>
<dbReference type="OrthoDB" id="496981at2759"/>
<dbReference type="SUPFAM" id="SSF53254">
    <property type="entry name" value="Phosphoglycerate mutase-like"/>
    <property type="match status" value="1"/>
</dbReference>
<evidence type="ECO:0000313" key="2">
    <source>
        <dbReference type="Proteomes" id="UP000053841"/>
    </source>
</evidence>
<dbReference type="RefSeq" id="XP_007714828.1">
    <property type="nucleotide sequence ID" value="XM_007716638.1"/>
</dbReference>
<dbReference type="EMBL" id="KI964684">
    <property type="protein sequence ID" value="EUC30879.1"/>
    <property type="molecule type" value="Genomic_DNA"/>
</dbReference>
<dbReference type="CDD" id="cd07067">
    <property type="entry name" value="HP_PGM_like"/>
    <property type="match status" value="1"/>
</dbReference>
<sequence>MPPLIHIVRHGEALHNTHPAYPDRDPPLTKSGHYTTKHKHLPAHPDLILISPLTRTIQTALNMFPFLSSPSASPTTTRVPAHIWPDLRETPSSSPCNQCSPRSHLAATFPQFDFSSCPEEGWYAEENEEEVVARAERVRRRVGEVMQKEGYENVFLVTHKGFKGYLVKGRRFGLAEVRSYRVAGEEEARGEGVRWGRDWETGVERDYGPTVWVLEEGGRGSLGGE</sequence>
<dbReference type="GeneID" id="19142627"/>
<dbReference type="GO" id="GO:0005737">
    <property type="term" value="C:cytoplasm"/>
    <property type="evidence" value="ECO:0007669"/>
    <property type="project" value="TreeGrafter"/>
</dbReference>
<evidence type="ECO:0008006" key="3">
    <source>
        <dbReference type="Google" id="ProtNLM"/>
    </source>
</evidence>
<reference evidence="1 2" key="1">
    <citation type="journal article" date="2013" name="PLoS Genet.">
        <title>Comparative genome structure, secondary metabolite, and effector coding capacity across Cochliobolus pathogens.</title>
        <authorList>
            <person name="Condon B.J."/>
            <person name="Leng Y."/>
            <person name="Wu D."/>
            <person name="Bushley K.E."/>
            <person name="Ohm R.A."/>
            <person name="Otillar R."/>
            <person name="Martin J."/>
            <person name="Schackwitz W."/>
            <person name="Grimwood J."/>
            <person name="MohdZainudin N."/>
            <person name="Xue C."/>
            <person name="Wang R."/>
            <person name="Manning V.A."/>
            <person name="Dhillon B."/>
            <person name="Tu Z.J."/>
            <person name="Steffenson B.J."/>
            <person name="Salamov A."/>
            <person name="Sun H."/>
            <person name="Lowry S."/>
            <person name="LaButti K."/>
            <person name="Han J."/>
            <person name="Copeland A."/>
            <person name="Lindquist E."/>
            <person name="Barry K."/>
            <person name="Schmutz J."/>
            <person name="Baker S.E."/>
            <person name="Ciuffetti L.M."/>
            <person name="Grigoriev I.V."/>
            <person name="Zhong S."/>
            <person name="Turgeon B.G."/>
        </authorList>
    </citation>
    <scope>NUCLEOTIDE SEQUENCE [LARGE SCALE GENOMIC DNA]</scope>
    <source>
        <strain evidence="1 2">26-R-13</strain>
    </source>
</reference>
<dbReference type="HOGENOM" id="CLU_039184_3_0_1"/>
<protein>
    <recommendedName>
        <fullName evidence="3">Phosphoglycerate mutase-like protein</fullName>
    </recommendedName>
</protein>
<dbReference type="Proteomes" id="UP000053841">
    <property type="component" value="Unassembled WGS sequence"/>
</dbReference>
<dbReference type="eggNOG" id="ENOG502SSMI">
    <property type="taxonomic scope" value="Eukaryota"/>
</dbReference>
<accession>W6Y6L1</accession>
<dbReference type="PANTHER" id="PTHR48100:SF54">
    <property type="entry name" value="PHOSPHATASE SPAC5H10.03-RELATED"/>
    <property type="match status" value="1"/>
</dbReference>
<gene>
    <name evidence="1" type="ORF">COCCADRAFT_102742</name>
</gene>
<dbReference type="InterPro" id="IPR050275">
    <property type="entry name" value="PGM_Phosphatase"/>
</dbReference>
<organism evidence="1 2">
    <name type="scientific">Cochliobolus carbonum (strain 26-R-13)</name>
    <name type="common">Maize leaf spot fungus</name>
    <name type="synonym">Bipolaris zeicola</name>
    <dbReference type="NCBI Taxonomy" id="930089"/>
    <lineage>
        <taxon>Eukaryota</taxon>
        <taxon>Fungi</taxon>
        <taxon>Dikarya</taxon>
        <taxon>Ascomycota</taxon>
        <taxon>Pezizomycotina</taxon>
        <taxon>Dothideomycetes</taxon>
        <taxon>Pleosporomycetidae</taxon>
        <taxon>Pleosporales</taxon>
        <taxon>Pleosporineae</taxon>
        <taxon>Pleosporaceae</taxon>
        <taxon>Bipolaris</taxon>
    </lineage>
</organism>
<dbReference type="InterPro" id="IPR001345">
    <property type="entry name" value="PG/BPGM_mutase_AS"/>
</dbReference>
<dbReference type="Gene3D" id="3.40.50.1240">
    <property type="entry name" value="Phosphoglycerate mutase-like"/>
    <property type="match status" value="1"/>
</dbReference>
<dbReference type="PANTHER" id="PTHR48100">
    <property type="entry name" value="BROAD-SPECIFICITY PHOSPHATASE YOR283W-RELATED"/>
    <property type="match status" value="1"/>
</dbReference>
<dbReference type="Pfam" id="PF00300">
    <property type="entry name" value="His_Phos_1"/>
    <property type="match status" value="1"/>
</dbReference>